<keyword evidence="3" id="KW-0812">Transmembrane</keyword>
<feature type="transmembrane region" description="Helical" evidence="3">
    <location>
        <begin position="420"/>
        <end position="442"/>
    </location>
</feature>
<dbReference type="PANTHER" id="PTHR32089:SF112">
    <property type="entry name" value="LYSOZYME-LIKE PROTEIN-RELATED"/>
    <property type="match status" value="1"/>
</dbReference>
<evidence type="ECO:0000313" key="5">
    <source>
        <dbReference type="EMBL" id="KWT90168.1"/>
    </source>
</evidence>
<keyword evidence="1 2" id="KW-0807">Transducer</keyword>
<dbReference type="SMART" id="SM00283">
    <property type="entry name" value="MA"/>
    <property type="match status" value="1"/>
</dbReference>
<dbReference type="Proteomes" id="UP000060487">
    <property type="component" value="Unassembled WGS sequence"/>
</dbReference>
<protein>
    <submittedName>
        <fullName evidence="5">Methyl-accepting chemotaxis protein</fullName>
    </submittedName>
</protein>
<evidence type="ECO:0000256" key="1">
    <source>
        <dbReference type="ARBA" id="ARBA00023224"/>
    </source>
</evidence>
<comment type="caution">
    <text evidence="5">The sequence shown here is derived from an EMBL/GenBank/DDBJ whole genome shotgun (WGS) entry which is preliminary data.</text>
</comment>
<name>A0ABR5SL39_9BACT</name>
<keyword evidence="6" id="KW-1185">Reference proteome</keyword>
<dbReference type="PROSITE" id="PS50111">
    <property type="entry name" value="CHEMOTAXIS_TRANSDUC_2"/>
    <property type="match status" value="1"/>
</dbReference>
<dbReference type="CDD" id="cd11386">
    <property type="entry name" value="MCP_signal"/>
    <property type="match status" value="1"/>
</dbReference>
<evidence type="ECO:0000259" key="4">
    <source>
        <dbReference type="PROSITE" id="PS50111"/>
    </source>
</evidence>
<evidence type="ECO:0000256" key="2">
    <source>
        <dbReference type="PROSITE-ProRule" id="PRU00284"/>
    </source>
</evidence>
<dbReference type="RefSeq" id="WP_085051818.1">
    <property type="nucleotide sequence ID" value="NZ_LNQR01000036.1"/>
</dbReference>
<dbReference type="EMBL" id="LNQR01000036">
    <property type="protein sequence ID" value="KWT90168.1"/>
    <property type="molecule type" value="Genomic_DNA"/>
</dbReference>
<keyword evidence="3" id="KW-0472">Membrane</keyword>
<accession>A0ABR5SL39</accession>
<dbReference type="InterPro" id="IPR004089">
    <property type="entry name" value="MCPsignal_dom"/>
</dbReference>
<dbReference type="Gene3D" id="1.10.287.950">
    <property type="entry name" value="Methyl-accepting chemotaxis protein"/>
    <property type="match status" value="1"/>
</dbReference>
<feature type="domain" description="Methyl-accepting transducer" evidence="4">
    <location>
        <begin position="453"/>
        <end position="689"/>
    </location>
</feature>
<proteinExistence type="predicted"/>
<dbReference type="PANTHER" id="PTHR32089">
    <property type="entry name" value="METHYL-ACCEPTING CHEMOTAXIS PROTEIN MCPB"/>
    <property type="match status" value="1"/>
</dbReference>
<sequence>MINLKMSLTLKQRLFVLFVLIGLVPFLAIGTYSYVKARNSLTKAAFDKLIALSAAKKTHVEMFYKQIIRRSMTFTEDYMVIEAMKEFQSAFFAVEKESGAKYDANAKYNEDLLMARYQEQKEKTLDVPDNIISIWWPKKKAVKILQHQYISANPFKVGKKKDLDFAADDITYNAVHKKYQRIFKKYVDEFGYADMFLIEPETGYIVYSTAKELDFGTSMMSGPYSDSGLGKAFDAALKSKEKGSFVMEDFEPYAPSYGHEAAFIASPIYDGEKKVGVLAFQLPVERMNNVMTRHRDWQSSGSGNTGESYIISANDMEMRTDARVILESPDTFFKAIQNTSQDKKLIDKMKRYNSTIGLLKINDKQVKEAIANKSTISIYSTNYLNIPVLRIVMPLNIEGFNWLLIAEEAEGEALATVDNLFYAMLVLGLISVVCIVAVGWKFSRSISVPLSRSINNISSSTTEISATVEQHEKTASQQSTAVNETTTTMDELSASFKQSAEQAKNAAEGAEHVMMMANEGAENLNEMLAGMTSLKERVEATASMILQLSDKTTRIENIANVVSEFAGETKMLAMNAAVEAVRAGEHGKGFSVVAMEIRKLAEQSKKSAEEINSVVTEIQKATNSTVMVTEESTKTVDKEMELAETAAETFGKLSSVIRSSAENIQQIFLNIQQQSSAISQVVGAMNSINRSVKETSSGITQTKQGLSKLDEVAKDLKQMM</sequence>
<keyword evidence="3" id="KW-1133">Transmembrane helix</keyword>
<organism evidence="5 6">
    <name type="scientific">Candidatus Magnetominusculus xianensis</name>
    <dbReference type="NCBI Taxonomy" id="1748249"/>
    <lineage>
        <taxon>Bacteria</taxon>
        <taxon>Pseudomonadati</taxon>
        <taxon>Nitrospirota</taxon>
        <taxon>Nitrospiria</taxon>
        <taxon>Nitrospirales</taxon>
        <taxon>Nitrospiraceae</taxon>
        <taxon>Candidatus Magnetominusculus</taxon>
    </lineage>
</organism>
<evidence type="ECO:0000313" key="6">
    <source>
        <dbReference type="Proteomes" id="UP000060487"/>
    </source>
</evidence>
<dbReference type="Pfam" id="PF00015">
    <property type="entry name" value="MCPsignal"/>
    <property type="match status" value="1"/>
</dbReference>
<reference evidence="5 6" key="1">
    <citation type="submission" date="2015-11" db="EMBL/GenBank/DDBJ databases">
        <authorList>
            <person name="Lin W."/>
        </authorList>
    </citation>
    <scope>NUCLEOTIDE SEQUENCE [LARGE SCALE GENOMIC DNA]</scope>
    <source>
        <strain evidence="5 6">HCH-1</strain>
    </source>
</reference>
<gene>
    <name evidence="5" type="ORF">ASN18_1175</name>
</gene>
<dbReference type="SUPFAM" id="SSF58104">
    <property type="entry name" value="Methyl-accepting chemotaxis protein (MCP) signaling domain"/>
    <property type="match status" value="1"/>
</dbReference>
<evidence type="ECO:0000256" key="3">
    <source>
        <dbReference type="SAM" id="Phobius"/>
    </source>
</evidence>